<keyword evidence="5" id="KW-1185">Reference proteome</keyword>
<evidence type="ECO:0000256" key="2">
    <source>
        <dbReference type="ARBA" id="ARBA00022692"/>
    </source>
</evidence>
<dbReference type="SUPFAM" id="SSF48652">
    <property type="entry name" value="Tetraspanin"/>
    <property type="match status" value="1"/>
</dbReference>
<dbReference type="InterPro" id="IPR018499">
    <property type="entry name" value="Tetraspanin/Peripherin"/>
</dbReference>
<evidence type="ECO:0000256" key="1">
    <source>
        <dbReference type="ARBA" id="ARBA00004141"/>
    </source>
</evidence>
<dbReference type="InterPro" id="IPR008952">
    <property type="entry name" value="Tetraspanin_EC2_sf"/>
</dbReference>
<dbReference type="Pfam" id="PF00335">
    <property type="entry name" value="Tetraspanin"/>
    <property type="match status" value="1"/>
</dbReference>
<dbReference type="Proteomes" id="UP000887562">
    <property type="component" value="Unplaced"/>
</dbReference>
<dbReference type="WBParaSite" id="maker-E.canG7_contigs_6081-snap-gene-0.26-mRNA-1">
    <property type="protein sequence ID" value="maker-E.canG7_contigs_6081-snap-gene-0.26-mRNA-1"/>
    <property type="gene ID" value="EcG7_00005"/>
</dbReference>
<keyword evidence="4" id="KW-0472">Membrane</keyword>
<evidence type="ECO:0000313" key="5">
    <source>
        <dbReference type="Proteomes" id="UP000887562"/>
    </source>
</evidence>
<comment type="subcellular location">
    <subcellularLocation>
        <location evidence="1">Membrane</location>
        <topology evidence="1">Multi-pass membrane protein</topology>
    </subcellularLocation>
</comment>
<evidence type="ECO:0000256" key="3">
    <source>
        <dbReference type="ARBA" id="ARBA00022989"/>
    </source>
</evidence>
<keyword evidence="2" id="KW-0812">Transmembrane</keyword>
<name>A0A915EV11_9CEST</name>
<accession>A0A915EV11</accession>
<organism evidence="5 6">
    <name type="scientific">Echinococcus canadensis</name>
    <dbReference type="NCBI Taxonomy" id="519352"/>
    <lineage>
        <taxon>Eukaryota</taxon>
        <taxon>Metazoa</taxon>
        <taxon>Spiralia</taxon>
        <taxon>Lophotrochozoa</taxon>
        <taxon>Platyhelminthes</taxon>
        <taxon>Cestoda</taxon>
        <taxon>Eucestoda</taxon>
        <taxon>Cyclophyllidea</taxon>
        <taxon>Taeniidae</taxon>
        <taxon>Echinococcus</taxon>
        <taxon>Echinococcus canadensis group</taxon>
    </lineage>
</organism>
<proteinExistence type="predicted"/>
<protein>
    <submittedName>
        <fullName evidence="6">Tetraspanin</fullName>
    </submittedName>
</protein>
<evidence type="ECO:0000256" key="4">
    <source>
        <dbReference type="ARBA" id="ARBA00023136"/>
    </source>
</evidence>
<dbReference type="AlphaFoldDB" id="A0A915EV11"/>
<keyword evidence="3" id="KW-1133">Transmembrane helix</keyword>
<sequence>MHEVDLRAEERNAVWLRGLTGFTSIVSNKKYDFNEAFYDLTNSGKSIRPGSSRCDFGHLAFIVRLLIRRTLYSCGCLSYCIYLLLKVEPAILPSLNMLDIQTALTMVTGMAGACGSITLKRGPLLLHCCITTVECLGYLTAGTVALRNRVTIGSRLEMAFNEILKDYIDPNASDEIVHKLHTIQAVLRCCGKNGGQDFIQMERPHPCGRAVSQYGSAQSHGHRTLPPILRGTHGRVFVAASLMTSLRKDS</sequence>
<reference evidence="6" key="1">
    <citation type="submission" date="2022-11" db="UniProtKB">
        <authorList>
            <consortium name="WormBaseParasite"/>
        </authorList>
    </citation>
    <scope>IDENTIFICATION</scope>
</reference>
<dbReference type="GO" id="GO:0016020">
    <property type="term" value="C:membrane"/>
    <property type="evidence" value="ECO:0007669"/>
    <property type="project" value="UniProtKB-SubCell"/>
</dbReference>
<evidence type="ECO:0000313" key="6">
    <source>
        <dbReference type="WBParaSite" id="maker-E.canG7_contigs_6081-snap-gene-0.26-mRNA-1"/>
    </source>
</evidence>